<keyword evidence="4" id="KW-0808">Transferase</keyword>
<dbReference type="GO" id="GO:0032259">
    <property type="term" value="P:methylation"/>
    <property type="evidence" value="ECO:0007669"/>
    <property type="project" value="UniProtKB-KW"/>
</dbReference>
<name>A0ABY3U4N2_9MYCO</name>
<evidence type="ECO:0000313" key="8">
    <source>
        <dbReference type="Proteomes" id="UP001055200"/>
    </source>
</evidence>
<dbReference type="RefSeq" id="WP_240170754.1">
    <property type="nucleotide sequence ID" value="NZ_CP092365.1"/>
</dbReference>
<dbReference type="InterPro" id="IPR029063">
    <property type="entry name" value="SAM-dependent_MTases_sf"/>
</dbReference>
<evidence type="ECO:0000256" key="4">
    <source>
        <dbReference type="ARBA" id="ARBA00022679"/>
    </source>
</evidence>
<dbReference type="EMBL" id="CP092365">
    <property type="protein sequence ID" value="ULN52482.1"/>
    <property type="molecule type" value="Genomic_DNA"/>
</dbReference>
<keyword evidence="8" id="KW-1185">Reference proteome</keyword>
<comment type="function">
    <text evidence="1 6">Exhibits S-adenosyl-L-methionine-dependent methyltransferase activity.</text>
</comment>
<dbReference type="PANTHER" id="PTHR43619:SF2">
    <property type="entry name" value="S-ADENOSYL-L-METHIONINE-DEPENDENT METHYLTRANSFERASES SUPERFAMILY PROTEIN"/>
    <property type="match status" value="1"/>
</dbReference>
<proteinExistence type="inferred from homology"/>
<evidence type="ECO:0000256" key="3">
    <source>
        <dbReference type="ARBA" id="ARBA00022603"/>
    </source>
</evidence>
<dbReference type="PANTHER" id="PTHR43619">
    <property type="entry name" value="S-ADENOSYL-L-METHIONINE-DEPENDENT METHYLTRANSFERASE YKTD-RELATED"/>
    <property type="match status" value="1"/>
</dbReference>
<comment type="similarity">
    <text evidence="2 6">Belongs to the UPF0677 family.</text>
</comment>
<keyword evidence="5 6" id="KW-0949">S-adenosyl-L-methionine</keyword>
<dbReference type="EC" id="2.1.1.-" evidence="6"/>
<evidence type="ECO:0000256" key="2">
    <source>
        <dbReference type="ARBA" id="ARBA00008138"/>
    </source>
</evidence>
<dbReference type="Pfam" id="PF04072">
    <property type="entry name" value="LCM"/>
    <property type="match status" value="1"/>
</dbReference>
<gene>
    <name evidence="7" type="ORF">MIU77_16835</name>
</gene>
<protein>
    <recommendedName>
        <fullName evidence="6">S-adenosyl-L-methionine-dependent methyltransferase</fullName>
        <ecNumber evidence="6">2.1.1.-</ecNumber>
    </recommendedName>
</protein>
<evidence type="ECO:0000256" key="6">
    <source>
        <dbReference type="RuleBase" id="RU362030"/>
    </source>
</evidence>
<reference evidence="7" key="1">
    <citation type="submission" date="2022-08" db="EMBL/GenBank/DDBJ databases">
        <title>Complete genome sequence of 14 non-tuberculosis mycobacteria type-strains.</title>
        <authorList>
            <person name="Igarashi Y."/>
            <person name="Osugi A."/>
            <person name="Mitarai S."/>
        </authorList>
    </citation>
    <scope>NUCLEOTIDE SEQUENCE</scope>
    <source>
        <strain evidence="7">DSM 45575</strain>
    </source>
</reference>
<evidence type="ECO:0000313" key="7">
    <source>
        <dbReference type="EMBL" id="ULN52482.1"/>
    </source>
</evidence>
<sequence>MTVEHRTDTDTWDPGTGVGATATLVAAARAVAAASPDALIDDPLARPLVHAVGVAELSRWADGDVDDEDPDVQWVLRGFVDLMAVRTRFFDDFLHEATEAGIRQVVNLASGLDARSYRMDWPGGTRIFELDQASVIGFKTTTLADLGVDSSAELHAIAVDLRQDWPAALRANGFDAQAPTVWLIEGLLPFLRPDAQDRLLDAVSELSVSGSRLGAEMFVPPSRELMAPVTRRWQSGGFSVQPRDLVYDEDRTDVTVYLNAHGWSSSATPMRTLLARHGLTHRSEDPLFTGNCYYTAARV</sequence>
<keyword evidence="3 6" id="KW-0489">Methyltransferase</keyword>
<dbReference type="Gene3D" id="3.40.50.150">
    <property type="entry name" value="Vaccinia Virus protein VP39"/>
    <property type="match status" value="1"/>
</dbReference>
<accession>A0ABY3U4N2</accession>
<organism evidence="7 8">
    <name type="scientific">Mycolicibacillus parakoreensis</name>
    <dbReference type="NCBI Taxonomy" id="1069221"/>
    <lineage>
        <taxon>Bacteria</taxon>
        <taxon>Bacillati</taxon>
        <taxon>Actinomycetota</taxon>
        <taxon>Actinomycetes</taxon>
        <taxon>Mycobacteriales</taxon>
        <taxon>Mycobacteriaceae</taxon>
        <taxon>Mycolicibacillus</taxon>
    </lineage>
</organism>
<dbReference type="SUPFAM" id="SSF53335">
    <property type="entry name" value="S-adenosyl-L-methionine-dependent methyltransferases"/>
    <property type="match status" value="1"/>
</dbReference>
<evidence type="ECO:0000256" key="5">
    <source>
        <dbReference type="ARBA" id="ARBA00022691"/>
    </source>
</evidence>
<evidence type="ECO:0000256" key="1">
    <source>
        <dbReference type="ARBA" id="ARBA00003907"/>
    </source>
</evidence>
<dbReference type="Proteomes" id="UP001055200">
    <property type="component" value="Chromosome"/>
</dbReference>
<dbReference type="GO" id="GO:0008168">
    <property type="term" value="F:methyltransferase activity"/>
    <property type="evidence" value="ECO:0007669"/>
    <property type="project" value="UniProtKB-KW"/>
</dbReference>
<dbReference type="InterPro" id="IPR011610">
    <property type="entry name" value="SAM_mthyl_Trfase_ML2640-like"/>
</dbReference>
<dbReference type="InterPro" id="IPR007213">
    <property type="entry name" value="Ppm1/Ppm2/Tcmp"/>
</dbReference>
<dbReference type="NCBIfam" id="TIGR00027">
    <property type="entry name" value="mthyl_TIGR00027"/>
    <property type="match status" value="1"/>
</dbReference>